<dbReference type="Proteomes" id="UP001523392">
    <property type="component" value="Unassembled WGS sequence"/>
</dbReference>
<comment type="caution">
    <text evidence="1">The sequence shown here is derived from an EMBL/GenBank/DDBJ whole genome shotgun (WGS) entry which is preliminary data.</text>
</comment>
<name>A0ABT1DCT4_9PROT</name>
<proteinExistence type="predicted"/>
<protein>
    <submittedName>
        <fullName evidence="1">IS481 family transposase</fullName>
    </submittedName>
</protein>
<keyword evidence="2" id="KW-1185">Reference proteome</keyword>
<evidence type="ECO:0000313" key="2">
    <source>
        <dbReference type="Proteomes" id="UP001523392"/>
    </source>
</evidence>
<gene>
    <name evidence="1" type="ORF">JYK14_26760</name>
</gene>
<organism evidence="1 2">
    <name type="scientific">Siccirubricoccus soli</name>
    <dbReference type="NCBI Taxonomy" id="2899147"/>
    <lineage>
        <taxon>Bacteria</taxon>
        <taxon>Pseudomonadati</taxon>
        <taxon>Pseudomonadota</taxon>
        <taxon>Alphaproteobacteria</taxon>
        <taxon>Acetobacterales</taxon>
        <taxon>Roseomonadaceae</taxon>
        <taxon>Siccirubricoccus</taxon>
    </lineage>
</organism>
<dbReference type="EMBL" id="JAFIRR010000222">
    <property type="protein sequence ID" value="MCO6419739.1"/>
    <property type="molecule type" value="Genomic_DNA"/>
</dbReference>
<feature type="non-terminal residue" evidence="1">
    <location>
        <position position="1"/>
    </location>
</feature>
<sequence>RQHLANVIIACNFARRLKTLPGLTPSEAICKAWTEEPSRFIHDPHHQIPKPNI</sequence>
<evidence type="ECO:0000313" key="1">
    <source>
        <dbReference type="EMBL" id="MCO6419739.1"/>
    </source>
</evidence>
<accession>A0ABT1DCT4</accession>
<reference evidence="1 2" key="1">
    <citation type="submission" date="2021-12" db="EMBL/GenBank/DDBJ databases">
        <title>Siccirubricoccus leaddurans sp. nov., a high concentration Zn2+ tolerance bacterium.</title>
        <authorList>
            <person name="Cao Y."/>
        </authorList>
    </citation>
    <scope>NUCLEOTIDE SEQUENCE [LARGE SCALE GENOMIC DNA]</scope>
    <source>
        <strain evidence="1 2">KC 17139</strain>
    </source>
</reference>